<evidence type="ECO:0000256" key="1">
    <source>
        <dbReference type="ARBA" id="ARBA00022679"/>
    </source>
</evidence>
<dbReference type="AlphaFoldDB" id="A0A1I7X488"/>
<evidence type="ECO:0000256" key="2">
    <source>
        <dbReference type="ARBA" id="ARBA00023027"/>
    </source>
</evidence>
<dbReference type="Gene3D" id="3.30.1600.10">
    <property type="entry name" value="SIR2/SIRT2 'Small Domain"/>
    <property type="match status" value="1"/>
</dbReference>
<proteinExistence type="predicted"/>
<dbReference type="Proteomes" id="UP000095283">
    <property type="component" value="Unplaced"/>
</dbReference>
<dbReference type="GO" id="GO:0017136">
    <property type="term" value="F:histone deacetylase activity, NAD-dependent"/>
    <property type="evidence" value="ECO:0007669"/>
    <property type="project" value="TreeGrafter"/>
</dbReference>
<keyword evidence="2" id="KW-0520">NAD</keyword>
<dbReference type="InterPro" id="IPR050134">
    <property type="entry name" value="NAD-dep_sirtuin_deacylases"/>
</dbReference>
<dbReference type="Gene3D" id="3.40.50.1220">
    <property type="entry name" value="TPP-binding domain"/>
    <property type="match status" value="1"/>
</dbReference>
<dbReference type="SUPFAM" id="SSF52467">
    <property type="entry name" value="DHS-like NAD/FAD-binding domain"/>
    <property type="match status" value="1"/>
</dbReference>
<dbReference type="WBParaSite" id="Hba_12339">
    <property type="protein sequence ID" value="Hba_12339"/>
    <property type="gene ID" value="Hba_12339"/>
</dbReference>
<reference evidence="6" key="1">
    <citation type="submission" date="2016-11" db="UniProtKB">
        <authorList>
            <consortium name="WormBaseParasite"/>
        </authorList>
    </citation>
    <scope>IDENTIFICATION</scope>
</reference>
<dbReference type="PANTHER" id="PTHR11085:SF10">
    <property type="entry name" value="NAD-DEPENDENT PROTEIN DEACYLASE SIRTUIN-5, MITOCHONDRIAL-RELATED"/>
    <property type="match status" value="1"/>
</dbReference>
<protein>
    <submittedName>
        <fullName evidence="6">Deacetylase sirtuin-type domain-containing protein</fullName>
    </submittedName>
</protein>
<dbReference type="InterPro" id="IPR026590">
    <property type="entry name" value="Ssirtuin_cat_dom"/>
</dbReference>
<dbReference type="GO" id="GO:0005759">
    <property type="term" value="C:mitochondrial matrix"/>
    <property type="evidence" value="ECO:0007669"/>
    <property type="project" value="TreeGrafter"/>
</dbReference>
<evidence type="ECO:0000256" key="3">
    <source>
        <dbReference type="PROSITE-ProRule" id="PRU00236"/>
    </source>
</evidence>
<name>A0A1I7X488_HETBA</name>
<feature type="domain" description="Deacetylase sirtuin-type" evidence="4">
    <location>
        <begin position="10"/>
        <end position="259"/>
    </location>
</feature>
<dbReference type="GO" id="GO:0070403">
    <property type="term" value="F:NAD+ binding"/>
    <property type="evidence" value="ECO:0007669"/>
    <property type="project" value="InterPro"/>
</dbReference>
<evidence type="ECO:0000259" key="4">
    <source>
        <dbReference type="PROSITE" id="PS50305"/>
    </source>
</evidence>
<organism evidence="5 6">
    <name type="scientific">Heterorhabditis bacteriophora</name>
    <name type="common">Entomopathogenic nematode worm</name>
    <dbReference type="NCBI Taxonomy" id="37862"/>
    <lineage>
        <taxon>Eukaryota</taxon>
        <taxon>Metazoa</taxon>
        <taxon>Ecdysozoa</taxon>
        <taxon>Nematoda</taxon>
        <taxon>Chromadorea</taxon>
        <taxon>Rhabditida</taxon>
        <taxon>Rhabditina</taxon>
        <taxon>Rhabditomorpha</taxon>
        <taxon>Strongyloidea</taxon>
        <taxon>Heterorhabditidae</taxon>
        <taxon>Heterorhabditis</taxon>
    </lineage>
</organism>
<evidence type="ECO:0000313" key="5">
    <source>
        <dbReference type="Proteomes" id="UP000095283"/>
    </source>
</evidence>
<dbReference type="PROSITE" id="PS50305">
    <property type="entry name" value="SIRTUIN"/>
    <property type="match status" value="1"/>
</dbReference>
<accession>A0A1I7X488</accession>
<keyword evidence="1" id="KW-0808">Transferase</keyword>
<sequence>MSLRFVPACKPLNSDALNKLIGILADIDKLLILTGAGLSTESGIPDYRSKKVGLYERSTHKPTTHQEFMNSEKARRRFWARNFLAWPSFSRAKCNPAHFAIASWERSDRFTWLITQNVDGLHQKEEYQNRLFDLNPNWMDKNSPGDIAPDGDVNIAEGADESFQLANCNKCGGIVKTDIIFFGDNVPTDVVNSCYAKVEESDGLLVLGSSLTVMSGYRFVYHASLRNKPIIIVNIGPTRADSLATVKISSRVSEVICKL</sequence>
<dbReference type="Pfam" id="PF02146">
    <property type="entry name" value="SIR2"/>
    <property type="match status" value="1"/>
</dbReference>
<comment type="caution">
    <text evidence="3">Lacks conserved residue(s) required for the propagation of feature annotation.</text>
</comment>
<dbReference type="InterPro" id="IPR003000">
    <property type="entry name" value="Sirtuin"/>
</dbReference>
<dbReference type="InterPro" id="IPR029035">
    <property type="entry name" value="DHS-like_NAD/FAD-binding_dom"/>
</dbReference>
<dbReference type="InterPro" id="IPR026591">
    <property type="entry name" value="Sirtuin_cat_small_dom_sf"/>
</dbReference>
<evidence type="ECO:0000313" key="6">
    <source>
        <dbReference type="WBParaSite" id="Hba_12339"/>
    </source>
</evidence>
<dbReference type="PANTHER" id="PTHR11085">
    <property type="entry name" value="NAD-DEPENDENT PROTEIN DEACYLASE SIRTUIN-5, MITOCHONDRIAL-RELATED"/>
    <property type="match status" value="1"/>
</dbReference>
<keyword evidence="5" id="KW-1185">Reference proteome</keyword>